<dbReference type="eggNOG" id="COG1309">
    <property type="taxonomic scope" value="Bacteria"/>
</dbReference>
<feature type="DNA-binding region" description="H-T-H motif" evidence="3">
    <location>
        <begin position="29"/>
        <end position="48"/>
    </location>
</feature>
<evidence type="ECO:0000313" key="5">
    <source>
        <dbReference type="EMBL" id="BAB04072.1"/>
    </source>
</evidence>
<dbReference type="PANTHER" id="PTHR43479:SF11">
    <property type="entry name" value="ACREF_ENVCD OPERON REPRESSOR-RELATED"/>
    <property type="match status" value="1"/>
</dbReference>
<name>Q9KFW7_HALH5</name>
<dbReference type="RefSeq" id="WP_010896533.1">
    <property type="nucleotide sequence ID" value="NC_002570.2"/>
</dbReference>
<protein>
    <submittedName>
        <fullName evidence="5">BH0353 protein</fullName>
    </submittedName>
</protein>
<keyword evidence="1" id="KW-0678">Repressor</keyword>
<dbReference type="STRING" id="272558.gene:10726206"/>
<dbReference type="InterPro" id="IPR009057">
    <property type="entry name" value="Homeodomain-like_sf"/>
</dbReference>
<sequence length="197" mass="22100">MAKPNVVTKEELIEAAKRCIVEKGIHSLTLKSVAEGAGVTQGTVYYHFRSKDQLMLEIVESMCTSAWHSLESMSKQEGENTHWIQAALHSAHDRTTKDAYFHKLLASLIVTGFTNEQIRQKLEKLFQFENQVLKEQMAAVLGDHELHGVSLEVWSVLFNALIDGLAIQALVAENTDIDGLYHHLHLLVNKLLEASRA</sequence>
<dbReference type="PIR" id="A83694">
    <property type="entry name" value="A83694"/>
</dbReference>
<dbReference type="Gene3D" id="1.10.357.10">
    <property type="entry name" value="Tetracycline Repressor, domain 2"/>
    <property type="match status" value="1"/>
</dbReference>
<dbReference type="PRINTS" id="PR00455">
    <property type="entry name" value="HTHTETR"/>
</dbReference>
<organism evidence="5 6">
    <name type="scientific">Halalkalibacterium halodurans (strain ATCC BAA-125 / DSM 18197 / FERM 7344 / JCM 9153 / C-125)</name>
    <name type="common">Bacillus halodurans</name>
    <dbReference type="NCBI Taxonomy" id="272558"/>
    <lineage>
        <taxon>Bacteria</taxon>
        <taxon>Bacillati</taxon>
        <taxon>Bacillota</taxon>
        <taxon>Bacilli</taxon>
        <taxon>Bacillales</taxon>
        <taxon>Bacillaceae</taxon>
        <taxon>Halalkalibacterium (ex Joshi et al. 2022)</taxon>
    </lineage>
</organism>
<evidence type="ECO:0000259" key="4">
    <source>
        <dbReference type="PROSITE" id="PS50977"/>
    </source>
</evidence>
<dbReference type="Proteomes" id="UP000001258">
    <property type="component" value="Chromosome"/>
</dbReference>
<dbReference type="GeneID" id="87595915"/>
<proteinExistence type="predicted"/>
<evidence type="ECO:0000256" key="2">
    <source>
        <dbReference type="ARBA" id="ARBA00023125"/>
    </source>
</evidence>
<feature type="domain" description="HTH tetR-type" evidence="4">
    <location>
        <begin position="6"/>
        <end position="66"/>
    </location>
</feature>
<dbReference type="InterPro" id="IPR050624">
    <property type="entry name" value="HTH-type_Tx_Regulator"/>
</dbReference>
<gene>
    <name evidence="5" type="ordered locus">BH0353</name>
</gene>
<dbReference type="InterPro" id="IPR036271">
    <property type="entry name" value="Tet_transcr_reg_TetR-rel_C_sf"/>
</dbReference>
<dbReference type="InterPro" id="IPR023772">
    <property type="entry name" value="DNA-bd_HTH_TetR-type_CS"/>
</dbReference>
<dbReference type="EMBL" id="BA000004">
    <property type="protein sequence ID" value="BAB04072.1"/>
    <property type="molecule type" value="Genomic_DNA"/>
</dbReference>
<reference evidence="5 6" key="1">
    <citation type="journal article" date="2000" name="Nucleic Acids Res.">
        <title>Complete genome sequence of the alkaliphilic bacterium Bacillus halodurans and genomic sequence comparison with Bacillus subtilis.</title>
        <authorList>
            <person name="Takami H."/>
            <person name="Nakasone K."/>
            <person name="Takaki Y."/>
            <person name="Maeno G."/>
            <person name="Sasaki R."/>
            <person name="Masui N."/>
            <person name="Fuji F."/>
            <person name="Hirama C."/>
            <person name="Nakamura Y."/>
            <person name="Ogasawara N."/>
            <person name="Kuhara S."/>
            <person name="Horikoshi K."/>
        </authorList>
    </citation>
    <scope>NUCLEOTIDE SEQUENCE [LARGE SCALE GENOMIC DNA]</scope>
    <source>
        <strain evidence="6">ATCC BAA-125 / DSM 18197 / FERM 7344 / JCM 9153 / C-125</strain>
    </source>
</reference>
<keyword evidence="6" id="KW-1185">Reference proteome</keyword>
<dbReference type="SUPFAM" id="SSF48498">
    <property type="entry name" value="Tetracyclin repressor-like, C-terminal domain"/>
    <property type="match status" value="1"/>
</dbReference>
<dbReference type="HOGENOM" id="CLU_069356_15_11_9"/>
<dbReference type="Pfam" id="PF00440">
    <property type="entry name" value="TetR_N"/>
    <property type="match status" value="1"/>
</dbReference>
<dbReference type="GO" id="GO:0003677">
    <property type="term" value="F:DNA binding"/>
    <property type="evidence" value="ECO:0007669"/>
    <property type="project" value="UniProtKB-UniRule"/>
</dbReference>
<evidence type="ECO:0000313" key="6">
    <source>
        <dbReference type="Proteomes" id="UP000001258"/>
    </source>
</evidence>
<dbReference type="OrthoDB" id="9780939at2"/>
<dbReference type="PANTHER" id="PTHR43479">
    <property type="entry name" value="ACREF/ENVCD OPERON REPRESSOR-RELATED"/>
    <property type="match status" value="1"/>
</dbReference>
<dbReference type="InterPro" id="IPR001647">
    <property type="entry name" value="HTH_TetR"/>
</dbReference>
<dbReference type="KEGG" id="bha:BH0353"/>
<evidence type="ECO:0000256" key="3">
    <source>
        <dbReference type="PROSITE-ProRule" id="PRU00335"/>
    </source>
</evidence>
<dbReference type="PROSITE" id="PS50977">
    <property type="entry name" value="HTH_TETR_2"/>
    <property type="match status" value="1"/>
</dbReference>
<keyword evidence="2 3" id="KW-0238">DNA-binding</keyword>
<dbReference type="AlphaFoldDB" id="Q9KFW7"/>
<evidence type="ECO:0000256" key="1">
    <source>
        <dbReference type="ARBA" id="ARBA00022491"/>
    </source>
</evidence>
<accession>Q9KFW7</accession>
<dbReference type="SUPFAM" id="SSF46689">
    <property type="entry name" value="Homeodomain-like"/>
    <property type="match status" value="1"/>
</dbReference>
<dbReference type="PROSITE" id="PS01081">
    <property type="entry name" value="HTH_TETR_1"/>
    <property type="match status" value="1"/>
</dbReference>